<evidence type="ECO:0000256" key="7">
    <source>
        <dbReference type="HAMAP-Rule" id="MF_00379"/>
    </source>
</evidence>
<dbReference type="PRINTS" id="PR00326">
    <property type="entry name" value="GTP1OBG"/>
</dbReference>
<dbReference type="SUPFAM" id="SSF116878">
    <property type="entry name" value="TrmE connector domain"/>
    <property type="match status" value="1"/>
</dbReference>
<dbReference type="InterPro" id="IPR018948">
    <property type="entry name" value="GTP-bd_TrmE_N"/>
</dbReference>
<dbReference type="GO" id="GO:0002098">
    <property type="term" value="P:tRNA wobble uridine modification"/>
    <property type="evidence" value="ECO:0007669"/>
    <property type="project" value="TreeGrafter"/>
</dbReference>
<dbReference type="AlphaFoldDB" id="A0A418WR44"/>
<dbReference type="SUPFAM" id="SSF52540">
    <property type="entry name" value="P-loop containing nucleoside triphosphate hydrolases"/>
    <property type="match status" value="1"/>
</dbReference>
<keyword evidence="3 7" id="KW-0547">Nucleotide-binding</keyword>
<dbReference type="GO" id="GO:0030488">
    <property type="term" value="P:tRNA methylation"/>
    <property type="evidence" value="ECO:0007669"/>
    <property type="project" value="TreeGrafter"/>
</dbReference>
<dbReference type="NCBIfam" id="NF003661">
    <property type="entry name" value="PRK05291.1-3"/>
    <property type="match status" value="1"/>
</dbReference>
<feature type="binding site" evidence="7">
    <location>
        <position position="79"/>
    </location>
    <ligand>
        <name>(6S)-5-formyl-5,6,7,8-tetrahydrofolate</name>
        <dbReference type="ChEBI" id="CHEBI:57457"/>
    </ligand>
</feature>
<keyword evidence="10" id="KW-1185">Reference proteome</keyword>
<feature type="binding site" evidence="7">
    <location>
        <position position="231"/>
    </location>
    <ligand>
        <name>Mg(2+)</name>
        <dbReference type="ChEBI" id="CHEBI:18420"/>
    </ligand>
</feature>
<keyword evidence="5 7" id="KW-0630">Potassium</keyword>
<feature type="binding site" evidence="7">
    <location>
        <position position="21"/>
    </location>
    <ligand>
        <name>(6S)-5-formyl-5,6,7,8-tetrahydrofolate</name>
        <dbReference type="ChEBI" id="CHEBI:57457"/>
    </ligand>
</feature>
<keyword evidence="7" id="KW-0963">Cytoplasm</keyword>
<dbReference type="InterPro" id="IPR005225">
    <property type="entry name" value="Small_GTP-bd"/>
</dbReference>
<dbReference type="InterPro" id="IPR027417">
    <property type="entry name" value="P-loop_NTPase"/>
</dbReference>
<proteinExistence type="inferred from homology"/>
<dbReference type="InterPro" id="IPR006073">
    <property type="entry name" value="GTP-bd"/>
</dbReference>
<dbReference type="Gene3D" id="3.30.1360.120">
    <property type="entry name" value="Probable tRNA modification gtpase trme, domain 1"/>
    <property type="match status" value="1"/>
</dbReference>
<dbReference type="CDD" id="cd04164">
    <property type="entry name" value="trmE"/>
    <property type="match status" value="1"/>
</dbReference>
<evidence type="ECO:0000313" key="9">
    <source>
        <dbReference type="EMBL" id="RJF93718.1"/>
    </source>
</evidence>
<feature type="binding site" evidence="7">
    <location>
        <begin position="271"/>
        <end position="274"/>
    </location>
    <ligand>
        <name>GTP</name>
        <dbReference type="ChEBI" id="CHEBI:37565"/>
    </ligand>
</feature>
<comment type="subunit">
    <text evidence="7">Homodimer. Heterotetramer of two MnmE and two MnmG subunits.</text>
</comment>
<evidence type="ECO:0000256" key="1">
    <source>
        <dbReference type="ARBA" id="ARBA00011043"/>
    </source>
</evidence>
<dbReference type="InterPro" id="IPR025867">
    <property type="entry name" value="MnmE_helical"/>
</dbReference>
<evidence type="ECO:0000256" key="2">
    <source>
        <dbReference type="ARBA" id="ARBA00022694"/>
    </source>
</evidence>
<dbReference type="EMBL" id="QYUM01000002">
    <property type="protein sequence ID" value="RJF93718.1"/>
    <property type="molecule type" value="Genomic_DNA"/>
</dbReference>
<comment type="caution">
    <text evidence="9">The sequence shown here is derived from an EMBL/GenBank/DDBJ whole genome shotgun (WGS) entry which is preliminary data.</text>
</comment>
<feature type="binding site" evidence="7">
    <location>
        <position position="119"/>
    </location>
    <ligand>
        <name>(6S)-5-formyl-5,6,7,8-tetrahydrofolate</name>
        <dbReference type="ChEBI" id="CHEBI:57457"/>
    </ligand>
</feature>
<dbReference type="PROSITE" id="PS51709">
    <property type="entry name" value="G_TRME"/>
    <property type="match status" value="1"/>
</dbReference>
<dbReference type="Gene3D" id="1.20.120.430">
    <property type="entry name" value="tRNA modification GTPase MnmE domain 2"/>
    <property type="match status" value="1"/>
</dbReference>
<dbReference type="NCBIfam" id="TIGR00231">
    <property type="entry name" value="small_GTP"/>
    <property type="match status" value="1"/>
</dbReference>
<dbReference type="Pfam" id="PF01926">
    <property type="entry name" value="MMR_HSR1"/>
    <property type="match status" value="1"/>
</dbReference>
<comment type="function">
    <text evidence="7">Exhibits a very high intrinsic GTPase hydrolysis rate. Involved in the addition of a carboxymethylaminomethyl (cmnm) group at the wobble position (U34) of certain tRNAs, forming tRNA-cmnm(5)s(2)U34.</text>
</comment>
<dbReference type="InterPro" id="IPR004520">
    <property type="entry name" value="GTPase_MnmE"/>
</dbReference>
<comment type="similarity">
    <text evidence="1 7">Belongs to the TRAFAC class TrmE-Era-EngA-EngB-Septin-like GTPase superfamily. TrmE GTPase family.</text>
</comment>
<evidence type="ECO:0000259" key="8">
    <source>
        <dbReference type="PROSITE" id="PS51709"/>
    </source>
</evidence>
<keyword evidence="4 7" id="KW-0378">Hydrolase</keyword>
<dbReference type="CDD" id="cd14858">
    <property type="entry name" value="TrmE_N"/>
    <property type="match status" value="1"/>
</dbReference>
<accession>A0A418WR44</accession>
<protein>
    <recommendedName>
        <fullName evidence="7">tRNA modification GTPase MnmE</fullName>
        <ecNumber evidence="7">3.6.-.-</ecNumber>
    </recommendedName>
</protein>
<feature type="domain" description="TrmE-type G" evidence="8">
    <location>
        <begin position="217"/>
        <end position="359"/>
    </location>
</feature>
<feature type="binding site" evidence="7">
    <location>
        <begin position="227"/>
        <end position="232"/>
    </location>
    <ligand>
        <name>GTP</name>
        <dbReference type="ChEBI" id="CHEBI:37565"/>
    </ligand>
</feature>
<feature type="binding site" evidence="7">
    <location>
        <begin position="246"/>
        <end position="252"/>
    </location>
    <ligand>
        <name>GTP</name>
        <dbReference type="ChEBI" id="CHEBI:37565"/>
    </ligand>
</feature>
<dbReference type="InterPro" id="IPR027368">
    <property type="entry name" value="MnmE_dom2"/>
</dbReference>
<dbReference type="GO" id="GO:0003924">
    <property type="term" value="F:GTPase activity"/>
    <property type="evidence" value="ECO:0007669"/>
    <property type="project" value="UniProtKB-UniRule"/>
</dbReference>
<dbReference type="GO" id="GO:0005525">
    <property type="term" value="F:GTP binding"/>
    <property type="evidence" value="ECO:0007669"/>
    <property type="project" value="UniProtKB-UniRule"/>
</dbReference>
<evidence type="ECO:0000313" key="10">
    <source>
        <dbReference type="Proteomes" id="UP000286100"/>
    </source>
</evidence>
<dbReference type="Pfam" id="PF12631">
    <property type="entry name" value="MnmE_helical"/>
    <property type="match status" value="1"/>
</dbReference>
<keyword evidence="7" id="KW-0460">Magnesium</keyword>
<feature type="binding site" evidence="7">
    <location>
        <position position="429"/>
    </location>
    <ligand>
        <name>(6S)-5-formyl-5,6,7,8-tetrahydrofolate</name>
        <dbReference type="ChEBI" id="CHEBI:57457"/>
    </ligand>
</feature>
<evidence type="ECO:0000256" key="6">
    <source>
        <dbReference type="ARBA" id="ARBA00023134"/>
    </source>
</evidence>
<dbReference type="Pfam" id="PF10396">
    <property type="entry name" value="TrmE_N"/>
    <property type="match status" value="1"/>
</dbReference>
<dbReference type="Proteomes" id="UP000286100">
    <property type="component" value="Unassembled WGS sequence"/>
</dbReference>
<comment type="subcellular location">
    <subcellularLocation>
        <location evidence="7">Cytoplasm</location>
    </subcellularLocation>
</comment>
<dbReference type="GO" id="GO:0046872">
    <property type="term" value="F:metal ion binding"/>
    <property type="evidence" value="ECO:0007669"/>
    <property type="project" value="UniProtKB-KW"/>
</dbReference>
<comment type="cofactor">
    <cofactor evidence="7">
        <name>K(+)</name>
        <dbReference type="ChEBI" id="CHEBI:29103"/>
    </cofactor>
    <text evidence="7">Binds 1 potassium ion per subunit.</text>
</comment>
<dbReference type="SUPFAM" id="SSF103025">
    <property type="entry name" value="Folate-binding domain"/>
    <property type="match status" value="1"/>
</dbReference>
<dbReference type="EC" id="3.6.-.-" evidence="7"/>
<evidence type="ECO:0000256" key="3">
    <source>
        <dbReference type="ARBA" id="ARBA00022741"/>
    </source>
</evidence>
<evidence type="ECO:0000256" key="4">
    <source>
        <dbReference type="ARBA" id="ARBA00022801"/>
    </source>
</evidence>
<dbReference type="InterPro" id="IPR003593">
    <property type="entry name" value="AAA+_ATPase"/>
</dbReference>
<dbReference type="GO" id="GO:0005737">
    <property type="term" value="C:cytoplasm"/>
    <property type="evidence" value="ECO:0007669"/>
    <property type="project" value="UniProtKB-SubCell"/>
</dbReference>
<sequence>MTDTIYALSSGQSPAAVAIIRISGPAAASTLKALAGRVPKSRRATLQRLTDPASGDVLDHALTLWFDGPATATGEDLAELHLHGGRAVVARVLRTLAALPGLKPAEPGAFTRRAFENGRIDLAEAEGLADLLFAETELQRLSAIAMAEGGLSTQVVMWQDKLLGLSARTEALLDFSDEDDVDEDAGAATALSAEIAAMAAEVRAFLARPSGERLRDGIRVALAGPPNVGKSTLLNALAGREAAIVSPRAGTTRDVIEVPLALAGRPYVFVDTAGLHAGSGDEIEAIGMERARRVIAKSDIILWLDEQSASPAPERTITVHARADVAGREVAPSSADLAVSAATGEGMDRLVGMLTARADALLPRPGELALNTRQRDLLADCVESLVGDADLLITAENLRRARGALDRLTGRAGTEDMLDALFGRFCIGK</sequence>
<dbReference type="InterPro" id="IPR031168">
    <property type="entry name" value="G_TrmE"/>
</dbReference>
<comment type="caution">
    <text evidence="7">Lacks conserved residue(s) required for the propagation of feature annotation.</text>
</comment>
<dbReference type="Gene3D" id="3.40.50.300">
    <property type="entry name" value="P-loop containing nucleotide triphosphate hydrolases"/>
    <property type="match status" value="1"/>
</dbReference>
<keyword evidence="7" id="KW-0479">Metal-binding</keyword>
<dbReference type="InterPro" id="IPR027266">
    <property type="entry name" value="TrmE/GcvT-like"/>
</dbReference>
<keyword evidence="2 7" id="KW-0819">tRNA processing</keyword>
<dbReference type="HAMAP" id="MF_00379">
    <property type="entry name" value="GTPase_MnmE"/>
    <property type="match status" value="1"/>
</dbReference>
<evidence type="ECO:0000256" key="5">
    <source>
        <dbReference type="ARBA" id="ARBA00022958"/>
    </source>
</evidence>
<organism evidence="9 10">
    <name type="scientific">Sphingomonas cavernae</name>
    <dbReference type="NCBI Taxonomy" id="2320861"/>
    <lineage>
        <taxon>Bacteria</taxon>
        <taxon>Pseudomonadati</taxon>
        <taxon>Pseudomonadota</taxon>
        <taxon>Alphaproteobacteria</taxon>
        <taxon>Sphingomonadales</taxon>
        <taxon>Sphingomonadaceae</taxon>
        <taxon>Sphingomonas</taxon>
    </lineage>
</organism>
<dbReference type="RefSeq" id="WP_119760120.1">
    <property type="nucleotide sequence ID" value="NZ_QYUM01000002.1"/>
</dbReference>
<dbReference type="FunFam" id="3.30.1360.120:FF:000007">
    <property type="entry name" value="tRNA modification GTPase GTPBP3, mitochondrial"/>
    <property type="match status" value="1"/>
</dbReference>
<dbReference type="OrthoDB" id="9805918at2"/>
<dbReference type="SMART" id="SM00382">
    <property type="entry name" value="AAA"/>
    <property type="match status" value="1"/>
</dbReference>
<name>A0A418WR44_9SPHN</name>
<gene>
    <name evidence="7 9" type="primary">mnmE</name>
    <name evidence="7" type="synonym">trmE</name>
    <name evidence="9" type="ORF">D3876_05325</name>
</gene>
<feature type="binding site" evidence="7">
    <location>
        <position position="252"/>
    </location>
    <ligand>
        <name>Mg(2+)</name>
        <dbReference type="ChEBI" id="CHEBI:18420"/>
    </ligand>
</feature>
<keyword evidence="6 7" id="KW-0342">GTP-binding</keyword>
<reference evidence="9 10" key="1">
    <citation type="submission" date="2018-09" db="EMBL/GenBank/DDBJ databases">
        <authorList>
            <person name="Zhu H."/>
        </authorList>
    </citation>
    <scope>NUCLEOTIDE SEQUENCE [LARGE SCALE GENOMIC DNA]</scope>
    <source>
        <strain evidence="9 10">K2R01-6</strain>
    </source>
</reference>
<dbReference type="PANTHER" id="PTHR42714">
    <property type="entry name" value="TRNA MODIFICATION GTPASE GTPBP3"/>
    <property type="match status" value="1"/>
</dbReference>
<dbReference type="PANTHER" id="PTHR42714:SF2">
    <property type="entry name" value="TRNA MODIFICATION GTPASE GTPBP3, MITOCHONDRIAL"/>
    <property type="match status" value="1"/>
</dbReference>